<feature type="transmembrane region" description="Helical" evidence="1">
    <location>
        <begin position="164"/>
        <end position="187"/>
    </location>
</feature>
<dbReference type="EMBL" id="CAJNOG010001531">
    <property type="protein sequence ID" value="CAF1451553.1"/>
    <property type="molecule type" value="Genomic_DNA"/>
</dbReference>
<dbReference type="EMBL" id="CAJNOE010000647">
    <property type="protein sequence ID" value="CAF1299301.1"/>
    <property type="molecule type" value="Genomic_DNA"/>
</dbReference>
<dbReference type="EMBL" id="CAJOAZ010009638">
    <property type="protein sequence ID" value="CAF4207228.1"/>
    <property type="molecule type" value="Genomic_DNA"/>
</dbReference>
<feature type="transmembrane region" description="Helical" evidence="1">
    <location>
        <begin position="129"/>
        <end position="152"/>
    </location>
</feature>
<organism evidence="2 6">
    <name type="scientific">Adineta steineri</name>
    <dbReference type="NCBI Taxonomy" id="433720"/>
    <lineage>
        <taxon>Eukaryota</taxon>
        <taxon>Metazoa</taxon>
        <taxon>Spiralia</taxon>
        <taxon>Gnathifera</taxon>
        <taxon>Rotifera</taxon>
        <taxon>Eurotatoria</taxon>
        <taxon>Bdelloidea</taxon>
        <taxon>Adinetida</taxon>
        <taxon>Adinetidae</taxon>
        <taxon>Adineta</taxon>
    </lineage>
</organism>
<keyword evidence="1" id="KW-1133">Transmembrane helix</keyword>
<dbReference type="EMBL" id="CAJOBB010000103">
    <property type="protein sequence ID" value="CAF3562919.1"/>
    <property type="molecule type" value="Genomic_DNA"/>
</dbReference>
<proteinExistence type="predicted"/>
<evidence type="ECO:0000313" key="3">
    <source>
        <dbReference type="EMBL" id="CAF1451553.1"/>
    </source>
</evidence>
<keyword evidence="1" id="KW-0472">Membrane</keyword>
<evidence type="ECO:0000313" key="4">
    <source>
        <dbReference type="EMBL" id="CAF3562919.1"/>
    </source>
</evidence>
<reference evidence="2" key="1">
    <citation type="submission" date="2021-02" db="EMBL/GenBank/DDBJ databases">
        <authorList>
            <person name="Nowell W R."/>
        </authorList>
    </citation>
    <scope>NUCLEOTIDE SEQUENCE</scope>
</reference>
<evidence type="ECO:0000313" key="6">
    <source>
        <dbReference type="Proteomes" id="UP000663860"/>
    </source>
</evidence>
<dbReference type="Proteomes" id="UP000663845">
    <property type="component" value="Unassembled WGS sequence"/>
</dbReference>
<protein>
    <submittedName>
        <fullName evidence="2">Uncharacterized protein</fullName>
    </submittedName>
</protein>
<accession>A0A815DBE0</accession>
<dbReference type="Proteomes" id="UP000663868">
    <property type="component" value="Unassembled WGS sequence"/>
</dbReference>
<gene>
    <name evidence="2" type="ORF">IZO911_LOCUS33967</name>
    <name evidence="3" type="ORF">JYZ213_LOCUS40717</name>
    <name evidence="4" type="ORF">KXQ929_LOCUS3235</name>
    <name evidence="5" type="ORF">OXD698_LOCUS41165</name>
</gene>
<dbReference type="Proteomes" id="UP000663844">
    <property type="component" value="Unassembled WGS sequence"/>
</dbReference>
<sequence>MAVKTLHTAIPIDPSVIKIISNQATQLIEQIQRDIENENKLSERTYKTCNTILQDAHKDYIRIQIEFVEETKNLITKALQEPNIRFHKTWLHAFDMFAARCEQIAGPILQVLNSVALESSRLKDKYQKFVAGATASSVVFTVLIGGLITHFLPASICCFTLSAGAIALTAGGALLAAALAISCVIGAMNIASIRAVYDRCTSELQLLLTKYLPCIFNAQKNVITKEELNQAIKDSLNTFKIKEDVWTNVDTLEMLERSTCRALDALKEKLEQ</sequence>
<dbReference type="AlphaFoldDB" id="A0A815DBE0"/>
<evidence type="ECO:0000256" key="1">
    <source>
        <dbReference type="SAM" id="Phobius"/>
    </source>
</evidence>
<keyword evidence="1" id="KW-0812">Transmembrane</keyword>
<evidence type="ECO:0000313" key="2">
    <source>
        <dbReference type="EMBL" id="CAF1299301.1"/>
    </source>
</evidence>
<comment type="caution">
    <text evidence="2">The sequence shown here is derived from an EMBL/GenBank/DDBJ whole genome shotgun (WGS) entry which is preliminary data.</text>
</comment>
<name>A0A815DBE0_9BILA</name>
<dbReference type="Proteomes" id="UP000663860">
    <property type="component" value="Unassembled WGS sequence"/>
</dbReference>
<evidence type="ECO:0000313" key="5">
    <source>
        <dbReference type="EMBL" id="CAF4207228.1"/>
    </source>
</evidence>